<gene>
    <name evidence="2" type="ORF">EMWEY_00004910</name>
</gene>
<dbReference type="EMBL" id="HG720943">
    <property type="protein sequence ID" value="CDJ59874.1"/>
    <property type="molecule type" value="Genomic_DNA"/>
</dbReference>
<dbReference type="RefSeq" id="XP_013336519.1">
    <property type="nucleotide sequence ID" value="XM_013481065.1"/>
</dbReference>
<reference evidence="2" key="2">
    <citation type="submission" date="2013-10" db="EMBL/GenBank/DDBJ databases">
        <authorList>
            <person name="Aslett M."/>
        </authorList>
    </citation>
    <scope>NUCLEOTIDE SEQUENCE [LARGE SCALE GENOMIC DNA]</scope>
    <source>
        <strain evidence="2">Weybridge</strain>
    </source>
</reference>
<dbReference type="OrthoDB" id="347659at2759"/>
<feature type="chain" id="PRO_5004675386" evidence="1">
    <location>
        <begin position="23"/>
        <end position="336"/>
    </location>
</feature>
<reference evidence="2" key="1">
    <citation type="submission" date="2013-10" db="EMBL/GenBank/DDBJ databases">
        <title>Genomic analysis of the causative agents of coccidiosis in chickens.</title>
        <authorList>
            <person name="Reid A.J."/>
            <person name="Blake D."/>
            <person name="Billington K."/>
            <person name="Browne H."/>
            <person name="Dunn M."/>
            <person name="Hung S."/>
            <person name="Kawahara F."/>
            <person name="Miranda-Saavedra D."/>
            <person name="Mourier T."/>
            <person name="Nagra H."/>
            <person name="Otto T.D."/>
            <person name="Rawlings N."/>
            <person name="Sanchez A."/>
            <person name="Sanders M."/>
            <person name="Subramaniam C."/>
            <person name="Tay Y."/>
            <person name="Dear P."/>
            <person name="Doerig C."/>
            <person name="Gruber A."/>
            <person name="Parkinson J."/>
            <person name="Shirley M."/>
            <person name="Wan K.L."/>
            <person name="Berriman M."/>
            <person name="Tomley F."/>
            <person name="Pain A."/>
        </authorList>
    </citation>
    <scope>NUCLEOTIDE SEQUENCE [LARGE SCALE GENOMIC DNA]</scope>
    <source>
        <strain evidence="2">Weybridge</strain>
    </source>
</reference>
<dbReference type="AlphaFoldDB" id="U6MBL3"/>
<dbReference type="OMA" id="KQRRMAC"/>
<keyword evidence="3" id="KW-1185">Reference proteome</keyword>
<protein>
    <submittedName>
        <fullName evidence="2">Uncharacterized protein</fullName>
    </submittedName>
</protein>
<accession>U6MBL3</accession>
<keyword evidence="1" id="KW-0732">Signal</keyword>
<evidence type="ECO:0000313" key="2">
    <source>
        <dbReference type="EMBL" id="CDJ59874.1"/>
    </source>
</evidence>
<sequence>MAPSLFLQRLLLILCAGTYVGATGRGFSRGRCPRRLSAGFLGTFKTVPPHGWFASLTPSDPVFFKDPVSLTLGAAAKGTGAPQRGSRESPLLTFLDWGRGLTAPGSSEELLHQQQLQGQAGNHSQVYGLLYCTSWDPRSKALVSAIRLLQKDAVRAIEGHHICEDGPPKLPLYPILGVRITNSLVVARGRRALLKQRRMACNMKQLRHNERALRFMLQQQPPLQLRGLPAFQLYAQQQHEDPKLQRGNVACTPSMQQLLEIRSVGPRTLKQLGEDEGALLGAWGHQGPPGGPPEAGLLAAWLRRLGQLYEDELKQIVEERLQQAEEEYPIYTYYSP</sequence>
<dbReference type="Proteomes" id="UP000030763">
    <property type="component" value="Unassembled WGS sequence"/>
</dbReference>
<evidence type="ECO:0000256" key="1">
    <source>
        <dbReference type="SAM" id="SignalP"/>
    </source>
</evidence>
<evidence type="ECO:0000313" key="3">
    <source>
        <dbReference type="Proteomes" id="UP000030763"/>
    </source>
</evidence>
<dbReference type="GeneID" id="25334477"/>
<proteinExistence type="predicted"/>
<dbReference type="VEuPathDB" id="ToxoDB:EMWEY_00004910"/>
<organism evidence="2 3">
    <name type="scientific">Eimeria maxima</name>
    <name type="common">Coccidian parasite</name>
    <dbReference type="NCBI Taxonomy" id="5804"/>
    <lineage>
        <taxon>Eukaryota</taxon>
        <taxon>Sar</taxon>
        <taxon>Alveolata</taxon>
        <taxon>Apicomplexa</taxon>
        <taxon>Conoidasida</taxon>
        <taxon>Coccidia</taxon>
        <taxon>Eucoccidiorida</taxon>
        <taxon>Eimeriorina</taxon>
        <taxon>Eimeriidae</taxon>
        <taxon>Eimeria</taxon>
    </lineage>
</organism>
<feature type="signal peptide" evidence="1">
    <location>
        <begin position="1"/>
        <end position="22"/>
    </location>
</feature>
<name>U6MBL3_EIMMA</name>